<accession>A0ABU0PLV8</accession>
<proteinExistence type="predicted"/>
<keyword evidence="3" id="KW-1185">Reference proteome</keyword>
<evidence type="ECO:0000313" key="3">
    <source>
        <dbReference type="Proteomes" id="UP001236806"/>
    </source>
</evidence>
<comment type="caution">
    <text evidence="2">The sequence shown here is derived from an EMBL/GenBank/DDBJ whole genome shotgun (WGS) entry which is preliminary data.</text>
</comment>
<dbReference type="Pfam" id="PF22422">
    <property type="entry name" value="MGH1-like_GH"/>
    <property type="match status" value="1"/>
</dbReference>
<evidence type="ECO:0000313" key="2">
    <source>
        <dbReference type="EMBL" id="MDQ0674692.1"/>
    </source>
</evidence>
<evidence type="ECO:0000259" key="1">
    <source>
        <dbReference type="Pfam" id="PF22422"/>
    </source>
</evidence>
<name>A0ABU0PLV8_9MICC</name>
<sequence length="209" mass="22823">MGHGLFFGIVGKDKAPLVAERLMSPEMFSGWGVRTLASNMGAYNPASYHNGSVWPHDNAIIQAGLLRYGFIAEAQRISTALFEAAEYSEGRLPELFCGFSREHFDEPAPYPTSCSPQAWAATTPIQLVKSLMGYHADVALGGLWMDPVLPESYGNLHITNAPMADGRITIDISGSTASVRGLPKGMVFHRETRPWAADLVEQAIRHGKY</sequence>
<dbReference type="SUPFAM" id="SSF48208">
    <property type="entry name" value="Six-hairpin glycosidases"/>
    <property type="match status" value="1"/>
</dbReference>
<organism evidence="2 3">
    <name type="scientific">Pseudarthrobacter siccitolerans</name>
    <dbReference type="NCBI Taxonomy" id="861266"/>
    <lineage>
        <taxon>Bacteria</taxon>
        <taxon>Bacillati</taxon>
        <taxon>Actinomycetota</taxon>
        <taxon>Actinomycetes</taxon>
        <taxon>Micrococcales</taxon>
        <taxon>Micrococcaceae</taxon>
        <taxon>Pseudarthrobacter</taxon>
    </lineage>
</organism>
<dbReference type="Proteomes" id="UP001236806">
    <property type="component" value="Unassembled WGS sequence"/>
</dbReference>
<dbReference type="InterPro" id="IPR012341">
    <property type="entry name" value="6hp_glycosidase-like_sf"/>
</dbReference>
<gene>
    <name evidence="2" type="ORF">QFZ36_002253</name>
</gene>
<feature type="domain" description="Mannosylglycerate hydrolase MGH1-like glycoside hydrolase" evidence="1">
    <location>
        <begin position="5"/>
        <end position="90"/>
    </location>
</feature>
<dbReference type="InterPro" id="IPR008928">
    <property type="entry name" value="6-hairpin_glycosidase_sf"/>
</dbReference>
<dbReference type="InterPro" id="IPR054491">
    <property type="entry name" value="MGH1-like_GH"/>
</dbReference>
<protein>
    <submittedName>
        <fullName evidence="2">Glycogen debranching enzyme</fullName>
    </submittedName>
</protein>
<dbReference type="EMBL" id="JAUSXB010000001">
    <property type="protein sequence ID" value="MDQ0674692.1"/>
    <property type="molecule type" value="Genomic_DNA"/>
</dbReference>
<dbReference type="Gene3D" id="1.50.10.10">
    <property type="match status" value="1"/>
</dbReference>
<reference evidence="2 3" key="1">
    <citation type="submission" date="2023-07" db="EMBL/GenBank/DDBJ databases">
        <title>Comparative genomics of wheat-associated soil bacteria to identify genetic determinants of phenazine resistance.</title>
        <authorList>
            <person name="Mouncey N."/>
        </authorList>
    </citation>
    <scope>NUCLEOTIDE SEQUENCE [LARGE SCALE GENOMIC DNA]</scope>
    <source>
        <strain evidence="2 3">W1I3</strain>
    </source>
</reference>